<reference evidence="1 2" key="1">
    <citation type="journal article" date="2007" name="Appl. Environ. Microbiol.">
        <title>Genome sequence of the cellulolytic gliding bacterium Cytophaga hutchinsonii.</title>
        <authorList>
            <person name="Xie G."/>
            <person name="Bruce D.C."/>
            <person name="Challacombe J.F."/>
            <person name="Chertkov O."/>
            <person name="Detter J.C."/>
            <person name="Gilna P."/>
            <person name="Han C.S."/>
            <person name="Lucas S."/>
            <person name="Misra M."/>
            <person name="Myers G.L."/>
            <person name="Richardson P."/>
            <person name="Tapia R."/>
            <person name="Thayer N."/>
            <person name="Thompson L.S."/>
            <person name="Brettin T.S."/>
            <person name="Henrissat B."/>
            <person name="Wilson D.B."/>
            <person name="McBride M.J."/>
        </authorList>
    </citation>
    <scope>NUCLEOTIDE SEQUENCE [LARGE SCALE GENOMIC DNA]</scope>
    <source>
        <strain evidence="2">ATCC 33406 / DSM 1761 / CIP 103989 / NBRC 15051 / NCIMB 9469 / D465</strain>
    </source>
</reference>
<proteinExistence type="predicted"/>
<dbReference type="KEGG" id="chu:CHU_2453"/>
<dbReference type="RefSeq" id="WP_011585822.1">
    <property type="nucleotide sequence ID" value="NC_008255.1"/>
</dbReference>
<dbReference type="Proteomes" id="UP000001822">
    <property type="component" value="Chromosome"/>
</dbReference>
<name>A0A6N4STL5_CYTH3</name>
<accession>A0A6N4STL5</accession>
<dbReference type="EMBL" id="CP000383">
    <property type="protein sequence ID" value="ABG59708.1"/>
    <property type="molecule type" value="Genomic_DNA"/>
</dbReference>
<evidence type="ECO:0000313" key="2">
    <source>
        <dbReference type="Proteomes" id="UP000001822"/>
    </source>
</evidence>
<dbReference type="AlphaFoldDB" id="A0A6N4STL5"/>
<keyword evidence="2" id="KW-1185">Reference proteome</keyword>
<gene>
    <name evidence="1" type="ordered locus">CHU_2453</name>
</gene>
<evidence type="ECO:0000313" key="1">
    <source>
        <dbReference type="EMBL" id="ABG59708.1"/>
    </source>
</evidence>
<organism evidence="1 2">
    <name type="scientific">Cytophaga hutchinsonii (strain ATCC 33406 / DSM 1761 / CIP 103989 / NBRC 15051 / NCIMB 9469 / D465)</name>
    <dbReference type="NCBI Taxonomy" id="269798"/>
    <lineage>
        <taxon>Bacteria</taxon>
        <taxon>Pseudomonadati</taxon>
        <taxon>Bacteroidota</taxon>
        <taxon>Cytophagia</taxon>
        <taxon>Cytophagales</taxon>
        <taxon>Cytophagaceae</taxon>
        <taxon>Cytophaga</taxon>
    </lineage>
</organism>
<dbReference type="OrthoDB" id="674804at2"/>
<protein>
    <submittedName>
        <fullName evidence="1">Uncharacterized protein</fullName>
    </submittedName>
</protein>
<sequence length="117" mass="13431">MSDKPLYAYHCRPGYGSENLLIEFIRGTETSTFTTDVLDALQEILPTVAGLEDLWMNDEIIYSINSVFGSFTLSKDIWDFAFIMADMNQPCIVRIDAILLADKRFEKINVNFDDYKT</sequence>